<feature type="region of interest" description="Disordered" evidence="2">
    <location>
        <begin position="192"/>
        <end position="215"/>
    </location>
</feature>
<dbReference type="InterPro" id="IPR036875">
    <property type="entry name" value="Znf_CCHC_sf"/>
</dbReference>
<evidence type="ECO:0000256" key="1">
    <source>
        <dbReference type="PROSITE-ProRule" id="PRU00047"/>
    </source>
</evidence>
<name>A0A8T0R4Y7_PANVG</name>
<keyword evidence="1" id="KW-0863">Zinc-finger</keyword>
<dbReference type="PANTHER" id="PTHR33087">
    <property type="entry name" value="OS07G0539200 PROTEIN"/>
    <property type="match status" value="1"/>
</dbReference>
<dbReference type="AlphaFoldDB" id="A0A8T0R4Y7"/>
<organism evidence="4 5">
    <name type="scientific">Panicum virgatum</name>
    <name type="common">Blackwell switchgrass</name>
    <dbReference type="NCBI Taxonomy" id="38727"/>
    <lineage>
        <taxon>Eukaryota</taxon>
        <taxon>Viridiplantae</taxon>
        <taxon>Streptophyta</taxon>
        <taxon>Embryophyta</taxon>
        <taxon>Tracheophyta</taxon>
        <taxon>Spermatophyta</taxon>
        <taxon>Magnoliopsida</taxon>
        <taxon>Liliopsida</taxon>
        <taxon>Poales</taxon>
        <taxon>Poaceae</taxon>
        <taxon>PACMAD clade</taxon>
        <taxon>Panicoideae</taxon>
        <taxon>Panicodae</taxon>
        <taxon>Paniceae</taxon>
        <taxon>Panicinae</taxon>
        <taxon>Panicum</taxon>
        <taxon>Panicum sect. Hiantes</taxon>
    </lineage>
</organism>
<feature type="compositionally biased region" description="Low complexity" evidence="2">
    <location>
        <begin position="1"/>
        <end position="10"/>
    </location>
</feature>
<feature type="compositionally biased region" description="Pro residues" evidence="2">
    <location>
        <begin position="11"/>
        <end position="24"/>
    </location>
</feature>
<comment type="caution">
    <text evidence="4">The sequence shown here is derived from an EMBL/GenBank/DDBJ whole genome shotgun (WGS) entry which is preliminary data.</text>
</comment>
<feature type="compositionally biased region" description="Low complexity" evidence="2">
    <location>
        <begin position="228"/>
        <end position="249"/>
    </location>
</feature>
<dbReference type="Proteomes" id="UP000823388">
    <property type="component" value="Chromosome 6N"/>
</dbReference>
<evidence type="ECO:0000313" key="4">
    <source>
        <dbReference type="EMBL" id="KAG2580079.1"/>
    </source>
</evidence>
<dbReference type="InterPro" id="IPR001878">
    <property type="entry name" value="Znf_CCHC"/>
</dbReference>
<reference evidence="4" key="1">
    <citation type="submission" date="2020-05" db="EMBL/GenBank/DDBJ databases">
        <title>WGS assembly of Panicum virgatum.</title>
        <authorList>
            <person name="Lovell J.T."/>
            <person name="Jenkins J."/>
            <person name="Shu S."/>
            <person name="Juenger T.E."/>
            <person name="Schmutz J."/>
        </authorList>
    </citation>
    <scope>NUCLEOTIDE SEQUENCE</scope>
    <source>
        <strain evidence="4">AP13</strain>
    </source>
</reference>
<evidence type="ECO:0000256" key="2">
    <source>
        <dbReference type="SAM" id="MobiDB-lite"/>
    </source>
</evidence>
<keyword evidence="1" id="KW-0862">Zinc</keyword>
<keyword evidence="1" id="KW-0479">Metal-binding</keyword>
<dbReference type="EMBL" id="CM029048">
    <property type="protein sequence ID" value="KAG2580079.1"/>
    <property type="molecule type" value="Genomic_DNA"/>
</dbReference>
<dbReference type="SUPFAM" id="SSF57756">
    <property type="entry name" value="Retrovirus zinc finger-like domains"/>
    <property type="match status" value="1"/>
</dbReference>
<dbReference type="SMART" id="SM00343">
    <property type="entry name" value="ZnF_C2HC"/>
    <property type="match status" value="2"/>
</dbReference>
<feature type="compositionally biased region" description="Basic and acidic residues" evidence="2">
    <location>
        <begin position="295"/>
        <end position="315"/>
    </location>
</feature>
<protein>
    <recommendedName>
        <fullName evidence="3">CCHC-type domain-containing protein</fullName>
    </recommendedName>
</protein>
<feature type="region of interest" description="Disordered" evidence="2">
    <location>
        <begin position="503"/>
        <end position="573"/>
    </location>
</feature>
<feature type="compositionally biased region" description="Basic residues" evidence="2">
    <location>
        <begin position="255"/>
        <end position="267"/>
    </location>
</feature>
<proteinExistence type="predicted"/>
<feature type="region of interest" description="Disordered" evidence="2">
    <location>
        <begin position="1"/>
        <end position="72"/>
    </location>
</feature>
<dbReference type="PROSITE" id="PS50158">
    <property type="entry name" value="ZF_CCHC"/>
    <property type="match status" value="1"/>
</dbReference>
<keyword evidence="5" id="KW-1185">Reference proteome</keyword>
<dbReference type="PANTHER" id="PTHR33087:SF51">
    <property type="entry name" value="CCHC-TYPE DOMAIN-CONTAINING PROTEIN"/>
    <property type="match status" value="1"/>
</dbReference>
<feature type="region of interest" description="Disordered" evidence="2">
    <location>
        <begin position="228"/>
        <end position="315"/>
    </location>
</feature>
<sequence>MASAPLATPLPDAPPPPSPTPSPTPGTAATKQHHHPSPASGDSPSSFASTPCLTRGRSKAQRWKDDVSPTAEEELYPTYKEVLLAGGASSTAVPDVLGQVISPAPTQAPPLIAPRIICAGKHPPRPAALVKDADGWVKAEGRRARRERHRRERPPRRPVPADLWGRCFNCLSHGHQASRCRSRPRCFSCKGLGHRSRGCPSRRPVLTSADPRPRGRFVWRPVVPVSAASGSASAPMDTSPASVPASAPAGEVGSRGRKRRRGPRRPRSAGDKTGPGGCGPADIGMPSPLPSMCDAGRDVPSGEHPPKPRRILDRTEAIRRREDELARALVVTIIGDLPVGVAELVRSSIAIRFEVEEELLRIHRWGPASFLLTLPSDELVDRIYNGGRPLITASVHLHFMRWTRFLNSTASNLPSAIEVEVRGIPAHAWELSTAELLLDEWCWIDGLHPSVTERRDVVRLKAWRSCHGNIPAEMELEIVEPPLAGSELGVRTLTYPISVSVTPFEDSREDSPPPSSLPGNGRRRRRQQGRRSAEGSPAQVGPRAVALSSSVPGGRPPVHARLGSRGGQADEVG</sequence>
<dbReference type="GO" id="GO:0008270">
    <property type="term" value="F:zinc ion binding"/>
    <property type="evidence" value="ECO:0007669"/>
    <property type="project" value="UniProtKB-KW"/>
</dbReference>
<dbReference type="Gene3D" id="4.10.60.10">
    <property type="entry name" value="Zinc finger, CCHC-type"/>
    <property type="match status" value="1"/>
</dbReference>
<accession>A0A8T0R4Y7</accession>
<dbReference type="GO" id="GO:0003676">
    <property type="term" value="F:nucleic acid binding"/>
    <property type="evidence" value="ECO:0007669"/>
    <property type="project" value="InterPro"/>
</dbReference>
<evidence type="ECO:0000259" key="3">
    <source>
        <dbReference type="PROSITE" id="PS50158"/>
    </source>
</evidence>
<dbReference type="InterPro" id="IPR053253">
    <property type="entry name" value="Sex_diff_modulator"/>
</dbReference>
<feature type="domain" description="CCHC-type" evidence="3">
    <location>
        <begin position="185"/>
        <end position="201"/>
    </location>
</feature>
<evidence type="ECO:0000313" key="5">
    <source>
        <dbReference type="Proteomes" id="UP000823388"/>
    </source>
</evidence>
<gene>
    <name evidence="4" type="ORF">PVAP13_6NG254700</name>
</gene>
<feature type="compositionally biased region" description="Polar residues" evidence="2">
    <location>
        <begin position="40"/>
        <end position="52"/>
    </location>
</feature>